<feature type="compositionally biased region" description="Basic residues" evidence="2">
    <location>
        <begin position="98"/>
        <end position="125"/>
    </location>
</feature>
<dbReference type="SMART" id="SM00360">
    <property type="entry name" value="RRM"/>
    <property type="match status" value="1"/>
</dbReference>
<evidence type="ECO:0000256" key="2">
    <source>
        <dbReference type="SAM" id="MobiDB-lite"/>
    </source>
</evidence>
<reference evidence="4" key="1">
    <citation type="submission" date="2006-04" db="EMBL/GenBank/DDBJ databases">
        <title>Production of Full-length cDNA Sequences by Sequencing and Analysis of ESTs from Schistosoma mansoni.</title>
        <authorList>
            <person name="Faria-Campos A.C."/>
            <person name="Moratelli F.S."/>
            <person name="Mendes I.K."/>
            <person name="Ortolani P.L."/>
            <person name="Oliveira G.C."/>
            <person name="Campos S.V."/>
            <person name="Ortega J.M."/>
            <person name="Franco G.R."/>
        </authorList>
    </citation>
    <scope>NUCLEOTIDE SEQUENCE</scope>
</reference>
<dbReference type="InterPro" id="IPR035979">
    <property type="entry name" value="RBD_domain_sf"/>
</dbReference>
<sequence>MGRGVRFWWVTCGITTYARVQSIPWRWWTSWWKVDIEQELSVLGPIADVWVARNPPVFAFIVFKYAEDADRAVRRMDGSRPFGSRLRVEHAVNNKTANSRRHDRSRSRSYSKRRRDSPPRRRTPVRRSSSGRRSDFRDTRRHSPPGYERNRSGHEDRYRTRSHSSSKRSSKHKASRARSRTPSRQSSHRNSNRHSRSQSRNSHKNNGRHSPYSGSSLGFGLMIGLILTHQDVERRPLVTKIRVAS</sequence>
<dbReference type="InterPro" id="IPR012677">
    <property type="entry name" value="Nucleotide-bd_a/b_plait_sf"/>
</dbReference>
<proteinExistence type="evidence at transcript level"/>
<feature type="compositionally biased region" description="Basic and acidic residues" evidence="2">
    <location>
        <begin position="148"/>
        <end position="159"/>
    </location>
</feature>
<feature type="compositionally biased region" description="Basic residues" evidence="2">
    <location>
        <begin position="160"/>
        <end position="207"/>
    </location>
</feature>
<dbReference type="EMBL" id="DQ480538">
    <property type="protein sequence ID" value="ABG21814.1"/>
    <property type="molecule type" value="mRNA"/>
</dbReference>
<dbReference type="Pfam" id="PF00076">
    <property type="entry name" value="RRM_1"/>
    <property type="match status" value="1"/>
</dbReference>
<dbReference type="InterPro" id="IPR000504">
    <property type="entry name" value="RRM_dom"/>
</dbReference>
<name>Q15ET7_SCHMA</name>
<dbReference type="SUPFAM" id="SSF54928">
    <property type="entry name" value="RNA-binding domain, RBD"/>
    <property type="match status" value="1"/>
</dbReference>
<accession>Q15ET7</accession>
<dbReference type="InterPro" id="IPR050907">
    <property type="entry name" value="SRSF"/>
</dbReference>
<dbReference type="Gene3D" id="3.30.70.330">
    <property type="match status" value="1"/>
</dbReference>
<dbReference type="PROSITE" id="PS50102">
    <property type="entry name" value="RRM"/>
    <property type="match status" value="1"/>
</dbReference>
<evidence type="ECO:0000313" key="4">
    <source>
        <dbReference type="EMBL" id="ABG21814.1"/>
    </source>
</evidence>
<feature type="region of interest" description="Disordered" evidence="2">
    <location>
        <begin position="90"/>
        <end position="213"/>
    </location>
</feature>
<feature type="domain" description="RRM" evidence="3">
    <location>
        <begin position="16"/>
        <end position="93"/>
    </location>
</feature>
<evidence type="ECO:0000256" key="1">
    <source>
        <dbReference type="PROSITE-ProRule" id="PRU00176"/>
    </source>
</evidence>
<dbReference type="PANTHER" id="PTHR23147">
    <property type="entry name" value="SERINE/ARGININE RICH SPLICING FACTOR"/>
    <property type="match status" value="1"/>
</dbReference>
<dbReference type="GO" id="GO:0003723">
    <property type="term" value="F:RNA binding"/>
    <property type="evidence" value="ECO:0007669"/>
    <property type="project" value="UniProtKB-UniRule"/>
</dbReference>
<evidence type="ECO:0000259" key="3">
    <source>
        <dbReference type="PROSITE" id="PS50102"/>
    </source>
</evidence>
<keyword evidence="1" id="KW-0694">RNA-binding</keyword>
<protein>
    <submittedName>
        <fullName evidence="4">Alternative splicing factor SRp20/9G8-like protein</fullName>
    </submittedName>
</protein>
<dbReference type="AlphaFoldDB" id="Q15ET7"/>
<organism evidence="4">
    <name type="scientific">Schistosoma mansoni</name>
    <name type="common">Blood fluke</name>
    <dbReference type="NCBI Taxonomy" id="6183"/>
    <lineage>
        <taxon>Eukaryota</taxon>
        <taxon>Metazoa</taxon>
        <taxon>Spiralia</taxon>
        <taxon>Lophotrochozoa</taxon>
        <taxon>Platyhelminthes</taxon>
        <taxon>Trematoda</taxon>
        <taxon>Digenea</taxon>
        <taxon>Strigeidida</taxon>
        <taxon>Schistosomatoidea</taxon>
        <taxon>Schistosomatidae</taxon>
        <taxon>Schistosoma</taxon>
    </lineage>
</organism>